<keyword evidence="3" id="KW-1185">Reference proteome</keyword>
<gene>
    <name evidence="2" type="ORF">PCOR1329_LOCUS64060</name>
</gene>
<dbReference type="EMBL" id="CAUYUJ010018156">
    <property type="protein sequence ID" value="CAK0881123.1"/>
    <property type="molecule type" value="Genomic_DNA"/>
</dbReference>
<dbReference type="Proteomes" id="UP001189429">
    <property type="component" value="Unassembled WGS sequence"/>
</dbReference>
<dbReference type="SUPFAM" id="SSF54928">
    <property type="entry name" value="RNA-binding domain, RBD"/>
    <property type="match status" value="2"/>
</dbReference>
<evidence type="ECO:0000313" key="3">
    <source>
        <dbReference type="Proteomes" id="UP001189429"/>
    </source>
</evidence>
<evidence type="ECO:0000313" key="2">
    <source>
        <dbReference type="EMBL" id="CAK0881123.1"/>
    </source>
</evidence>
<protein>
    <recommendedName>
        <fullName evidence="1">Mei2-like C-terminal RNA recognition motif domain-containing protein</fullName>
    </recommendedName>
</protein>
<reference evidence="2" key="1">
    <citation type="submission" date="2023-10" db="EMBL/GenBank/DDBJ databases">
        <authorList>
            <person name="Chen Y."/>
            <person name="Shah S."/>
            <person name="Dougan E. K."/>
            <person name="Thang M."/>
            <person name="Chan C."/>
        </authorList>
    </citation>
    <scope>NUCLEOTIDE SEQUENCE [LARGE SCALE GENOMIC DNA]</scope>
</reference>
<dbReference type="InterPro" id="IPR007201">
    <property type="entry name" value="Mei2-like_Rrm_C"/>
</dbReference>
<feature type="non-terminal residue" evidence="2">
    <location>
        <position position="573"/>
    </location>
</feature>
<dbReference type="InterPro" id="IPR035979">
    <property type="entry name" value="RBD_domain_sf"/>
</dbReference>
<sequence length="573" mass="63599">MAGSLGRALFVPWHGLDPDVQHLATGKQQLTTVLIRNVPHGVTRDEMLIKGYCFLNFVSEELARSFIGAFNGFSEWPMRSRRVCTVEWSVTQGFNLIADLCRNSRILGDHVPDKFKPVVFVGKTRLPLPIDFRTHDNKGYCFLNFVSEELARSFIGAFNGFTEWPMRSRRVCTVEWSVTQGFNLIVDLCRNSRILGDHVPDKFKPVVFVGKTRLPLPIDFRTHDNKGYCFLNFVSEELARSFIGAFNGFTEWPMRSRRVCTVEWSVTQGFNLIVDLCRNSRILGDHVPDKFKPVVFVGKTRVSFPEPRHGSGSFDTWQCQHTRCGYRFNYVSRPLAQRLRRRARAPSAHGLRACPRLAALVSAVAVQAVARAALLRPTRAYQGMATSSNPALAFSALAGGLKADPRLAAFAQQLQALVPTLQKLAKPATPDVVMVDDEPPGTPADAREREAAAVAQAGSEAQRAVGAATADAAAVRARARQSHAELLRWLEQQRGGQQTHDVAEQQGVKHELVKGIFDQLVEAAKKKEIGAMSKQIDALKSQRSVIVGEVGSLTEKIVQAGKRREDLMQQVAS</sequence>
<proteinExistence type="predicted"/>
<dbReference type="Pfam" id="PF04059">
    <property type="entry name" value="RRM_2"/>
    <property type="match status" value="2"/>
</dbReference>
<organism evidence="2 3">
    <name type="scientific">Prorocentrum cordatum</name>
    <dbReference type="NCBI Taxonomy" id="2364126"/>
    <lineage>
        <taxon>Eukaryota</taxon>
        <taxon>Sar</taxon>
        <taxon>Alveolata</taxon>
        <taxon>Dinophyceae</taxon>
        <taxon>Prorocentrales</taxon>
        <taxon>Prorocentraceae</taxon>
        <taxon>Prorocentrum</taxon>
    </lineage>
</organism>
<feature type="domain" description="Mei2-like C-terminal RNA recognition motif" evidence="1">
    <location>
        <begin position="214"/>
        <end position="274"/>
    </location>
</feature>
<accession>A0ABN9W4V1</accession>
<evidence type="ECO:0000259" key="1">
    <source>
        <dbReference type="Pfam" id="PF04059"/>
    </source>
</evidence>
<name>A0ABN9W4V1_9DINO</name>
<feature type="domain" description="Mei2-like C-terminal RNA recognition motif" evidence="1">
    <location>
        <begin position="126"/>
        <end position="186"/>
    </location>
</feature>
<comment type="caution">
    <text evidence="2">The sequence shown here is derived from an EMBL/GenBank/DDBJ whole genome shotgun (WGS) entry which is preliminary data.</text>
</comment>